<evidence type="ECO:0000313" key="2">
    <source>
        <dbReference type="EMBL" id="GAG30593.1"/>
    </source>
</evidence>
<comment type="caution">
    <text evidence="2">The sequence shown here is derived from an EMBL/GenBank/DDBJ whole genome shotgun (WGS) entry which is preliminary data.</text>
</comment>
<dbReference type="Pfam" id="PF03781">
    <property type="entry name" value="FGE-sulfatase"/>
    <property type="match status" value="1"/>
</dbReference>
<evidence type="ECO:0000259" key="1">
    <source>
        <dbReference type="Pfam" id="PF03781"/>
    </source>
</evidence>
<reference evidence="2" key="1">
    <citation type="journal article" date="2014" name="Front. Microbiol.">
        <title>High frequency of phylogenetically diverse reductive dehalogenase-homologous genes in deep subseafloor sedimentary metagenomes.</title>
        <authorList>
            <person name="Kawai M."/>
            <person name="Futagami T."/>
            <person name="Toyoda A."/>
            <person name="Takaki Y."/>
            <person name="Nishi S."/>
            <person name="Hori S."/>
            <person name="Arai W."/>
            <person name="Tsubouchi T."/>
            <person name="Morono Y."/>
            <person name="Uchiyama I."/>
            <person name="Ito T."/>
            <person name="Fujiyama A."/>
            <person name="Inagaki F."/>
            <person name="Takami H."/>
        </authorList>
    </citation>
    <scope>NUCLEOTIDE SEQUENCE</scope>
    <source>
        <strain evidence="2">Expedition CK06-06</strain>
    </source>
</reference>
<organism evidence="2">
    <name type="scientific">marine sediment metagenome</name>
    <dbReference type="NCBI Taxonomy" id="412755"/>
    <lineage>
        <taxon>unclassified sequences</taxon>
        <taxon>metagenomes</taxon>
        <taxon>ecological metagenomes</taxon>
    </lineage>
</organism>
<dbReference type="InterPro" id="IPR016187">
    <property type="entry name" value="CTDL_fold"/>
</dbReference>
<feature type="domain" description="Sulfatase-modifying factor enzyme-like" evidence="1">
    <location>
        <begin position="31"/>
        <end position="78"/>
    </location>
</feature>
<sequence>MRALLILSSFFVLLNGTITNWSGSQPISDIDLVSIPSGSFEMGSNKGYGDERPSHKVTLDDFLMSATEITQAQYKEIIG</sequence>
<dbReference type="EMBL" id="BARS01042601">
    <property type="protein sequence ID" value="GAG30593.1"/>
    <property type="molecule type" value="Genomic_DNA"/>
</dbReference>
<dbReference type="SUPFAM" id="SSF56436">
    <property type="entry name" value="C-type lectin-like"/>
    <property type="match status" value="1"/>
</dbReference>
<dbReference type="InterPro" id="IPR005532">
    <property type="entry name" value="SUMF_dom"/>
</dbReference>
<gene>
    <name evidence="2" type="ORF">S01H1_64623</name>
</gene>
<proteinExistence type="predicted"/>
<protein>
    <recommendedName>
        <fullName evidence="1">Sulfatase-modifying factor enzyme-like domain-containing protein</fullName>
    </recommendedName>
</protein>
<name>X0X1S8_9ZZZZ</name>
<feature type="non-terminal residue" evidence="2">
    <location>
        <position position="79"/>
    </location>
</feature>
<dbReference type="Gene3D" id="3.90.1580.10">
    <property type="entry name" value="paralog of FGE (formylglycine-generating enzyme)"/>
    <property type="match status" value="1"/>
</dbReference>
<dbReference type="InterPro" id="IPR042095">
    <property type="entry name" value="SUMF_sf"/>
</dbReference>
<accession>X0X1S8</accession>
<dbReference type="AlphaFoldDB" id="X0X1S8"/>